<name>A0A7X0PJS5_9BURK</name>
<feature type="compositionally biased region" description="Pro residues" evidence="1">
    <location>
        <begin position="1"/>
        <end position="19"/>
    </location>
</feature>
<gene>
    <name evidence="3" type="ORF">HNP48_005766</name>
</gene>
<evidence type="ECO:0000256" key="2">
    <source>
        <dbReference type="SAM" id="Phobius"/>
    </source>
</evidence>
<dbReference type="Pfam" id="PF09955">
    <property type="entry name" value="DUF2189"/>
    <property type="match status" value="1"/>
</dbReference>
<dbReference type="InterPro" id="IPR018692">
    <property type="entry name" value="DUF2189"/>
</dbReference>
<feature type="transmembrane region" description="Helical" evidence="2">
    <location>
        <begin position="178"/>
        <end position="207"/>
    </location>
</feature>
<keyword evidence="4" id="KW-1185">Reference proteome</keyword>
<feature type="transmembrane region" description="Helical" evidence="2">
    <location>
        <begin position="135"/>
        <end position="158"/>
    </location>
</feature>
<reference evidence="3 4" key="1">
    <citation type="submission" date="2020-08" db="EMBL/GenBank/DDBJ databases">
        <title>Functional genomics of gut bacteria from endangered species of beetles.</title>
        <authorList>
            <person name="Carlos-Shanley C."/>
        </authorList>
    </citation>
    <scope>NUCLEOTIDE SEQUENCE [LARGE SCALE GENOMIC DNA]</scope>
    <source>
        <strain evidence="3 4">S00198</strain>
    </source>
</reference>
<keyword evidence="2" id="KW-0472">Membrane</keyword>
<sequence length="280" mass="29505">MTTTPTPPAPQPAAAPPPEALDAPDAQAAQAVQLQRLGLADPFRWLALGLRDVRAAPGIAVFYGLLFWGMAVVLGWVFRTRPEYSMSLACGCLLLGPFLAMGLYDTSRRRQAGLAPQLSESLTCWDRHLGSMAMLVLVLVVLELLWGRASLVVFAVFFHTGMPSTTGVLQATFNPQNGAFVAVYVAVGGVFAALVFSTTVVSIPMILDRDTDALTAGITSLRVVAGNTGVMLLWGALIAALVAVSLWFGGAPLLLAGPLLGHASWHAYRASVTPLPPAAE</sequence>
<dbReference type="AlphaFoldDB" id="A0A7X0PJS5"/>
<feature type="region of interest" description="Disordered" evidence="1">
    <location>
        <begin position="1"/>
        <end position="25"/>
    </location>
</feature>
<accession>A0A7X0PJS5</accession>
<proteinExistence type="predicted"/>
<feature type="transmembrane region" description="Helical" evidence="2">
    <location>
        <begin position="84"/>
        <end position="104"/>
    </location>
</feature>
<feature type="transmembrane region" description="Helical" evidence="2">
    <location>
        <begin position="60"/>
        <end position="78"/>
    </location>
</feature>
<evidence type="ECO:0000256" key="1">
    <source>
        <dbReference type="SAM" id="MobiDB-lite"/>
    </source>
</evidence>
<dbReference type="Proteomes" id="UP000575083">
    <property type="component" value="Unassembled WGS sequence"/>
</dbReference>
<organism evidence="3 4">
    <name type="scientific">Acidovorax soli</name>
    <dbReference type="NCBI Taxonomy" id="592050"/>
    <lineage>
        <taxon>Bacteria</taxon>
        <taxon>Pseudomonadati</taxon>
        <taxon>Pseudomonadota</taxon>
        <taxon>Betaproteobacteria</taxon>
        <taxon>Burkholderiales</taxon>
        <taxon>Comamonadaceae</taxon>
        <taxon>Acidovorax</taxon>
    </lineage>
</organism>
<evidence type="ECO:0000313" key="3">
    <source>
        <dbReference type="EMBL" id="MBB6563049.1"/>
    </source>
</evidence>
<evidence type="ECO:0000313" key="4">
    <source>
        <dbReference type="Proteomes" id="UP000575083"/>
    </source>
</evidence>
<comment type="caution">
    <text evidence="3">The sequence shown here is derived from an EMBL/GenBank/DDBJ whole genome shotgun (WGS) entry which is preliminary data.</text>
</comment>
<dbReference type="RefSeq" id="WP_184863666.1">
    <property type="nucleotide sequence ID" value="NZ_JACHLK010000016.1"/>
</dbReference>
<keyword evidence="2" id="KW-0812">Transmembrane</keyword>
<dbReference type="EMBL" id="JACHLK010000016">
    <property type="protein sequence ID" value="MBB6563049.1"/>
    <property type="molecule type" value="Genomic_DNA"/>
</dbReference>
<keyword evidence="2" id="KW-1133">Transmembrane helix</keyword>
<protein>
    <submittedName>
        <fullName evidence="3">Putative membrane protein</fullName>
    </submittedName>
</protein>